<dbReference type="InterPro" id="IPR006145">
    <property type="entry name" value="PsdUridine_synth_RsuA/RluA"/>
</dbReference>
<evidence type="ECO:0000313" key="6">
    <source>
        <dbReference type="Proteomes" id="UP000199116"/>
    </source>
</evidence>
<dbReference type="Gene3D" id="3.30.70.580">
    <property type="entry name" value="Pseudouridine synthase I, catalytic domain, N-terminal subdomain"/>
    <property type="match status" value="1"/>
</dbReference>
<keyword evidence="6" id="KW-1185">Reference proteome</keyword>
<reference evidence="6" key="1">
    <citation type="submission" date="2016-10" db="EMBL/GenBank/DDBJ databases">
        <authorList>
            <person name="Varghese N."/>
            <person name="Submissions S."/>
        </authorList>
    </citation>
    <scope>NUCLEOTIDE SEQUENCE [LARGE SCALE GENOMIC DNA]</scope>
    <source>
        <strain evidence="6">DSM 23515</strain>
    </source>
</reference>
<dbReference type="InterPro" id="IPR020103">
    <property type="entry name" value="PsdUridine_synth_cat_dom_sf"/>
</dbReference>
<evidence type="ECO:0000313" key="5">
    <source>
        <dbReference type="EMBL" id="SFF60660.1"/>
    </source>
</evidence>
<dbReference type="InterPro" id="IPR050343">
    <property type="entry name" value="RsuA_PseudoU_synthase"/>
</dbReference>
<evidence type="ECO:0000256" key="2">
    <source>
        <dbReference type="ARBA" id="ARBA00023235"/>
    </source>
</evidence>
<dbReference type="GO" id="GO:0003723">
    <property type="term" value="F:RNA binding"/>
    <property type="evidence" value="ECO:0007669"/>
    <property type="project" value="InterPro"/>
</dbReference>
<sequence>MHRHFKIYKPYGYLSQFITNERPRKKKKLLGDLGDFPAETMSVGRLDQDSEGLLFLTTSGKVSAKVSGNKIEKEYYVQVDGQVTSKAIEQLKNGVEISINGKSYETLPCKAFILEERPTFPERAKKIRDERHGPTSWISITLTEGKFRQVKKMTAAVGFPTLRLVRVRIGNEKLEGMDAGEVIELSEFSL</sequence>
<dbReference type="AlphaFoldDB" id="A0A1I2K3A6"/>
<accession>A0A1I2K3A6</accession>
<dbReference type="EC" id="5.4.99.-" evidence="3"/>
<dbReference type="InterPro" id="IPR020094">
    <property type="entry name" value="TruA/RsuA/RluB/E/F_N"/>
</dbReference>
<dbReference type="GO" id="GO:0140098">
    <property type="term" value="F:catalytic activity, acting on RNA"/>
    <property type="evidence" value="ECO:0007669"/>
    <property type="project" value="UniProtKB-ARBA"/>
</dbReference>
<dbReference type="GO" id="GO:0001522">
    <property type="term" value="P:pseudouridine synthesis"/>
    <property type="evidence" value="ECO:0007669"/>
    <property type="project" value="InterPro"/>
</dbReference>
<dbReference type="InterPro" id="IPR018496">
    <property type="entry name" value="PsdUridine_synth_RsuA/RluB_CS"/>
</dbReference>
<feature type="domain" description="Pseudouridine synthase RsuA/RluA-like" evidence="4">
    <location>
        <begin position="7"/>
        <end position="156"/>
    </location>
</feature>
<evidence type="ECO:0000256" key="1">
    <source>
        <dbReference type="ARBA" id="ARBA00008348"/>
    </source>
</evidence>
<comment type="similarity">
    <text evidence="1 3">Belongs to the pseudouridine synthase RsuA family.</text>
</comment>
<dbReference type="Gene3D" id="3.30.70.1560">
    <property type="entry name" value="Alpha-L RNA-binding motif"/>
    <property type="match status" value="1"/>
</dbReference>
<dbReference type="NCBIfam" id="TIGR00093">
    <property type="entry name" value="pseudouridine synthase"/>
    <property type="match status" value="1"/>
</dbReference>
<dbReference type="GO" id="GO:0009982">
    <property type="term" value="F:pseudouridine synthase activity"/>
    <property type="evidence" value="ECO:0007669"/>
    <property type="project" value="InterPro"/>
</dbReference>
<dbReference type="PANTHER" id="PTHR47683:SF2">
    <property type="entry name" value="RNA-BINDING S4 DOMAIN-CONTAINING PROTEIN"/>
    <property type="match status" value="1"/>
</dbReference>
<dbReference type="PANTHER" id="PTHR47683">
    <property type="entry name" value="PSEUDOURIDINE SYNTHASE FAMILY PROTEIN-RELATED"/>
    <property type="match status" value="1"/>
</dbReference>
<gene>
    <name evidence="5" type="ORF">SAMN04488033_101385</name>
</gene>
<protein>
    <recommendedName>
        <fullName evidence="3">Pseudouridine synthase</fullName>
        <ecNumber evidence="3">5.4.99.-</ecNumber>
    </recommendedName>
</protein>
<dbReference type="GO" id="GO:0006364">
    <property type="term" value="P:rRNA processing"/>
    <property type="evidence" value="ECO:0007669"/>
    <property type="project" value="UniProtKB-ARBA"/>
</dbReference>
<dbReference type="PROSITE" id="PS01149">
    <property type="entry name" value="PSI_RSU"/>
    <property type="match status" value="1"/>
</dbReference>
<organism evidence="5 6">
    <name type="scientific">Salegentibacter agarivorans</name>
    <dbReference type="NCBI Taxonomy" id="345907"/>
    <lineage>
        <taxon>Bacteria</taxon>
        <taxon>Pseudomonadati</taxon>
        <taxon>Bacteroidota</taxon>
        <taxon>Flavobacteriia</taxon>
        <taxon>Flavobacteriales</taxon>
        <taxon>Flavobacteriaceae</taxon>
        <taxon>Salegentibacter</taxon>
    </lineage>
</organism>
<dbReference type="Pfam" id="PF00849">
    <property type="entry name" value="PseudoU_synth_2"/>
    <property type="match status" value="1"/>
</dbReference>
<dbReference type="EMBL" id="FOOH01000001">
    <property type="protein sequence ID" value="SFF60660.1"/>
    <property type="molecule type" value="Genomic_DNA"/>
</dbReference>
<dbReference type="Proteomes" id="UP000199116">
    <property type="component" value="Unassembled WGS sequence"/>
</dbReference>
<dbReference type="InterPro" id="IPR000748">
    <property type="entry name" value="PsdUridine_synth_RsuA/RluB/E/F"/>
</dbReference>
<dbReference type="SUPFAM" id="SSF55120">
    <property type="entry name" value="Pseudouridine synthase"/>
    <property type="match status" value="1"/>
</dbReference>
<name>A0A1I2K3A6_9FLAO</name>
<evidence type="ECO:0000256" key="3">
    <source>
        <dbReference type="RuleBase" id="RU003887"/>
    </source>
</evidence>
<keyword evidence="2 3" id="KW-0413">Isomerase</keyword>
<dbReference type="RefSeq" id="WP_093302403.1">
    <property type="nucleotide sequence ID" value="NZ_FOOH01000001.1"/>
</dbReference>
<dbReference type="InterPro" id="IPR042092">
    <property type="entry name" value="PsdUridine_s_RsuA/RluB/E/F_cat"/>
</dbReference>
<proteinExistence type="inferred from homology"/>
<evidence type="ECO:0000259" key="4">
    <source>
        <dbReference type="Pfam" id="PF00849"/>
    </source>
</evidence>